<comment type="similarity">
    <text evidence="2">Belongs to the membrane fusion protein (MFP) (TC 8.A.1) family.</text>
</comment>
<feature type="domain" description="Multidrug resistance protein MdtA-like barrel-sandwich hybrid" evidence="10">
    <location>
        <begin position="75"/>
        <end position="216"/>
    </location>
</feature>
<evidence type="ECO:0000256" key="1">
    <source>
        <dbReference type="ARBA" id="ARBA00004236"/>
    </source>
</evidence>
<dbReference type="Gene3D" id="1.10.287.470">
    <property type="entry name" value="Helix hairpin bin"/>
    <property type="match status" value="1"/>
</dbReference>
<dbReference type="Proteomes" id="UP000057158">
    <property type="component" value="Chromosome"/>
</dbReference>
<dbReference type="InterPro" id="IPR006143">
    <property type="entry name" value="RND_pump_MFP"/>
</dbReference>
<evidence type="ECO:0000256" key="8">
    <source>
        <dbReference type="SAM" id="SignalP"/>
    </source>
</evidence>
<gene>
    <name evidence="13" type="ORF">DSOUD_2973</name>
</gene>
<dbReference type="InterPro" id="IPR058626">
    <property type="entry name" value="MdtA-like_b-barrel"/>
</dbReference>
<reference evidence="13 14" key="1">
    <citation type="submission" date="2015-07" db="EMBL/GenBank/DDBJ databases">
        <title>Isolation and Genomic Characterization of a Novel Halophilic Metal-Reducing Deltaproteobacterium from the Deep Subsurface.</title>
        <authorList>
            <person name="Badalamenti J.P."/>
            <person name="Summers Z.M."/>
            <person name="Gralnick J.A."/>
            <person name="Bond D.R."/>
        </authorList>
    </citation>
    <scope>NUCLEOTIDE SEQUENCE [LARGE SCALE GENOMIC DNA]</scope>
    <source>
        <strain evidence="13 14">WTL</strain>
    </source>
</reference>
<dbReference type="InterPro" id="IPR058627">
    <property type="entry name" value="MdtA-like_C"/>
</dbReference>
<evidence type="ECO:0000256" key="6">
    <source>
        <dbReference type="ARBA" id="ARBA00023136"/>
    </source>
</evidence>
<feature type="signal peptide" evidence="8">
    <location>
        <begin position="1"/>
        <end position="36"/>
    </location>
</feature>
<keyword evidence="5" id="KW-0997">Cell inner membrane</keyword>
<dbReference type="Pfam" id="PF25967">
    <property type="entry name" value="RND-MFP_C"/>
    <property type="match status" value="1"/>
</dbReference>
<dbReference type="GO" id="GO:1990281">
    <property type="term" value="C:efflux pump complex"/>
    <property type="evidence" value="ECO:0007669"/>
    <property type="project" value="TreeGrafter"/>
</dbReference>
<dbReference type="PANTHER" id="PTHR30469:SF36">
    <property type="entry name" value="BLL3903 PROTEIN"/>
    <property type="match status" value="1"/>
</dbReference>
<evidence type="ECO:0000259" key="11">
    <source>
        <dbReference type="Pfam" id="PF25944"/>
    </source>
</evidence>
<dbReference type="EMBL" id="CP010802">
    <property type="protein sequence ID" value="ALC17700.1"/>
    <property type="molecule type" value="Genomic_DNA"/>
</dbReference>
<feature type="domain" description="Multidrug resistance protein MdtA-like C-terminal permuted SH3" evidence="12">
    <location>
        <begin position="307"/>
        <end position="368"/>
    </location>
</feature>
<comment type="subcellular location">
    <subcellularLocation>
        <location evidence="1">Cell membrane</location>
    </subcellularLocation>
</comment>
<dbReference type="NCBIfam" id="TIGR01730">
    <property type="entry name" value="RND_mfp"/>
    <property type="match status" value="1"/>
</dbReference>
<accession>A0A0M4DJT4</accession>
<keyword evidence="8" id="KW-0732">Signal</keyword>
<evidence type="ECO:0000313" key="14">
    <source>
        <dbReference type="Proteomes" id="UP000057158"/>
    </source>
</evidence>
<organism evidence="13 14">
    <name type="scientific">Desulfuromonas soudanensis</name>
    <dbReference type="NCBI Taxonomy" id="1603606"/>
    <lineage>
        <taxon>Bacteria</taxon>
        <taxon>Pseudomonadati</taxon>
        <taxon>Thermodesulfobacteriota</taxon>
        <taxon>Desulfuromonadia</taxon>
        <taxon>Desulfuromonadales</taxon>
        <taxon>Desulfuromonadaceae</taxon>
        <taxon>Desulfuromonas</taxon>
    </lineage>
</organism>
<protein>
    <submittedName>
        <fullName evidence="13">RND family efflux transporter, MFP subunit</fullName>
    </submittedName>
</protein>
<dbReference type="SUPFAM" id="SSF111369">
    <property type="entry name" value="HlyD-like secretion proteins"/>
    <property type="match status" value="1"/>
</dbReference>
<dbReference type="PANTHER" id="PTHR30469">
    <property type="entry name" value="MULTIDRUG RESISTANCE PROTEIN MDTA"/>
    <property type="match status" value="1"/>
</dbReference>
<evidence type="ECO:0000259" key="12">
    <source>
        <dbReference type="Pfam" id="PF25967"/>
    </source>
</evidence>
<keyword evidence="14" id="KW-1185">Reference proteome</keyword>
<dbReference type="Pfam" id="PF25917">
    <property type="entry name" value="BSH_RND"/>
    <property type="match status" value="1"/>
</dbReference>
<dbReference type="FunFam" id="2.40.420.20:FF:000001">
    <property type="entry name" value="Efflux RND transporter periplasmic adaptor subunit"/>
    <property type="match status" value="1"/>
</dbReference>
<dbReference type="Gene3D" id="2.40.50.100">
    <property type="match status" value="1"/>
</dbReference>
<dbReference type="InterPro" id="IPR058625">
    <property type="entry name" value="MdtA-like_BSH"/>
</dbReference>
<dbReference type="Pfam" id="PF25944">
    <property type="entry name" value="Beta-barrel_RND"/>
    <property type="match status" value="1"/>
</dbReference>
<evidence type="ECO:0000259" key="10">
    <source>
        <dbReference type="Pfam" id="PF25917"/>
    </source>
</evidence>
<dbReference type="RefSeq" id="WP_053551694.1">
    <property type="nucleotide sequence ID" value="NZ_CP010802.1"/>
</dbReference>
<sequence length="385" mass="40487">MLTPRPRRRPSPSPLLKVLLLAALFCATGCSPDEKAKGDTPAPARPPVPVVVARAEQKAVPVELRSVGQVEASSTVTVRSQVAGVIARVHFRQGDEVRRGDLLFTLDQGPLAAALAKAEADGEQARVAAEKAAADAARYARLLEEGFVSREEAETVRAQADSLEAALAAARATLEQARIQLRYATIRAPQGGRTGELLVHPGTVVKANDAPDLVTINALHPVLVGFSLPERSLAALRRHQAARSLEVSAQVPGDDGPPERGTLSFLDNRVDPATGTIRLKGTFANPGNRLWPGQFVEVALLLETLADAVVVPSAAIQTGQQGTYLFVVQPDGSAETRRVKVGISAGDETVIEAGLAAGESVVTEGQQRISPGARVEVKESGALQP</sequence>
<dbReference type="Pfam" id="PF25876">
    <property type="entry name" value="HH_MFP_RND"/>
    <property type="match status" value="1"/>
</dbReference>
<keyword evidence="6" id="KW-0472">Membrane</keyword>
<evidence type="ECO:0000313" key="13">
    <source>
        <dbReference type="EMBL" id="ALC17700.1"/>
    </source>
</evidence>
<name>A0A0M4DJT4_9BACT</name>
<dbReference type="GO" id="GO:0030313">
    <property type="term" value="C:cell envelope"/>
    <property type="evidence" value="ECO:0007669"/>
    <property type="project" value="UniProtKB-SubCell"/>
</dbReference>
<feature type="domain" description="Multidrug resistance protein MdtA-like beta-barrel" evidence="11">
    <location>
        <begin position="221"/>
        <end position="302"/>
    </location>
</feature>
<dbReference type="PATRIC" id="fig|1603606.3.peg.3206"/>
<dbReference type="GO" id="GO:0015562">
    <property type="term" value="F:efflux transmembrane transporter activity"/>
    <property type="evidence" value="ECO:0007669"/>
    <property type="project" value="TreeGrafter"/>
</dbReference>
<dbReference type="InterPro" id="IPR058624">
    <property type="entry name" value="MdtA-like_HH"/>
</dbReference>
<evidence type="ECO:0000259" key="9">
    <source>
        <dbReference type="Pfam" id="PF25876"/>
    </source>
</evidence>
<evidence type="ECO:0000256" key="2">
    <source>
        <dbReference type="ARBA" id="ARBA00009477"/>
    </source>
</evidence>
<feature type="domain" description="Multidrug resistance protein MdtA-like alpha-helical hairpin" evidence="9">
    <location>
        <begin position="115"/>
        <end position="184"/>
    </location>
</feature>
<evidence type="ECO:0000256" key="5">
    <source>
        <dbReference type="ARBA" id="ARBA00022519"/>
    </source>
</evidence>
<dbReference type="Gene3D" id="2.40.30.170">
    <property type="match status" value="1"/>
</dbReference>
<keyword evidence="4" id="KW-1003">Cell membrane</keyword>
<dbReference type="STRING" id="1603606.DSOUD_2973"/>
<feature type="chain" id="PRO_5005792348" evidence="8">
    <location>
        <begin position="37"/>
        <end position="385"/>
    </location>
</feature>
<evidence type="ECO:0000256" key="3">
    <source>
        <dbReference type="ARBA" id="ARBA00022448"/>
    </source>
</evidence>
<dbReference type="OrthoDB" id="9772050at2"/>
<keyword evidence="7" id="KW-0175">Coiled coil</keyword>
<dbReference type="KEGG" id="des:DSOUD_2973"/>
<proteinExistence type="inferred from homology"/>
<dbReference type="Gene3D" id="2.40.420.20">
    <property type="match status" value="1"/>
</dbReference>
<keyword evidence="3" id="KW-0813">Transport</keyword>
<evidence type="ECO:0000256" key="7">
    <source>
        <dbReference type="SAM" id="Coils"/>
    </source>
</evidence>
<evidence type="ECO:0000256" key="4">
    <source>
        <dbReference type="ARBA" id="ARBA00022475"/>
    </source>
</evidence>
<feature type="coiled-coil region" evidence="7">
    <location>
        <begin position="153"/>
        <end position="180"/>
    </location>
</feature>
<dbReference type="AlphaFoldDB" id="A0A0M4DJT4"/>